<sequence length="230" mass="24097">MATRIHSAAQRLPRPFAVSGWGGGRLRTWVSSAAATGSSHGERPDRRRCTRHEARSRSSADSAPPLGRASGACQALSKLQIGEIPGATEPRGASSAAMPTQGPAGPSDPSRVGSARQVLGAESGETCRIHWKPEVPIGKGTAKQVVPSGEFFLGRQTGLAKPNVGSRVAMASVAVPTQCHSGLGQPGCCRLRWRPGVTLTTLHRPHRVPLRLCGFVLPLGLAPQLLLSPH</sequence>
<feature type="region of interest" description="Disordered" evidence="1">
    <location>
        <begin position="32"/>
        <end position="69"/>
    </location>
</feature>
<proteinExistence type="predicted"/>
<reference evidence="3" key="1">
    <citation type="submission" date="2012-07" db="EMBL/GenBank/DDBJ databases">
        <title>Genome of the Chinese tree shrew, a rising model animal genetically related to primates.</title>
        <authorList>
            <person name="Zhang G."/>
            <person name="Fan Y."/>
            <person name="Yao Y."/>
            <person name="Huang Z."/>
        </authorList>
    </citation>
    <scope>NUCLEOTIDE SEQUENCE [LARGE SCALE GENOMIC DNA]</scope>
</reference>
<feature type="region of interest" description="Disordered" evidence="1">
    <location>
        <begin position="85"/>
        <end position="116"/>
    </location>
</feature>
<protein>
    <submittedName>
        <fullName evidence="2">Uncharacterized protein</fullName>
    </submittedName>
</protein>
<dbReference type="EMBL" id="KB320663">
    <property type="protein sequence ID" value="ELW66096.1"/>
    <property type="molecule type" value="Genomic_DNA"/>
</dbReference>
<name>L9KTG6_TUPCH</name>
<feature type="compositionally biased region" description="Basic and acidic residues" evidence="1">
    <location>
        <begin position="40"/>
        <end position="58"/>
    </location>
</feature>
<reference evidence="3" key="2">
    <citation type="journal article" date="2013" name="Nat. Commun.">
        <title>Genome of the Chinese tree shrew.</title>
        <authorList>
            <person name="Fan Y."/>
            <person name="Huang Z.Y."/>
            <person name="Cao C.C."/>
            <person name="Chen C.S."/>
            <person name="Chen Y.X."/>
            <person name="Fan D.D."/>
            <person name="He J."/>
            <person name="Hou H.L."/>
            <person name="Hu L."/>
            <person name="Hu X.T."/>
            <person name="Jiang X.T."/>
            <person name="Lai R."/>
            <person name="Lang Y.S."/>
            <person name="Liang B."/>
            <person name="Liao S.G."/>
            <person name="Mu D."/>
            <person name="Ma Y.Y."/>
            <person name="Niu Y.Y."/>
            <person name="Sun X.Q."/>
            <person name="Xia J.Q."/>
            <person name="Xiao J."/>
            <person name="Xiong Z.Q."/>
            <person name="Xu L."/>
            <person name="Yang L."/>
            <person name="Zhang Y."/>
            <person name="Zhao W."/>
            <person name="Zhao X.D."/>
            <person name="Zheng Y.T."/>
            <person name="Zhou J.M."/>
            <person name="Zhu Y.B."/>
            <person name="Zhang G.J."/>
            <person name="Wang J."/>
            <person name="Yao Y.G."/>
        </authorList>
    </citation>
    <scope>NUCLEOTIDE SEQUENCE [LARGE SCALE GENOMIC DNA]</scope>
</reference>
<evidence type="ECO:0000313" key="3">
    <source>
        <dbReference type="Proteomes" id="UP000011518"/>
    </source>
</evidence>
<dbReference type="AlphaFoldDB" id="L9KTG6"/>
<evidence type="ECO:0000256" key="1">
    <source>
        <dbReference type="SAM" id="MobiDB-lite"/>
    </source>
</evidence>
<keyword evidence="3" id="KW-1185">Reference proteome</keyword>
<organism evidence="2 3">
    <name type="scientific">Tupaia chinensis</name>
    <name type="common">Chinese tree shrew</name>
    <name type="synonym">Tupaia belangeri chinensis</name>
    <dbReference type="NCBI Taxonomy" id="246437"/>
    <lineage>
        <taxon>Eukaryota</taxon>
        <taxon>Metazoa</taxon>
        <taxon>Chordata</taxon>
        <taxon>Craniata</taxon>
        <taxon>Vertebrata</taxon>
        <taxon>Euteleostomi</taxon>
        <taxon>Mammalia</taxon>
        <taxon>Eutheria</taxon>
        <taxon>Euarchontoglires</taxon>
        <taxon>Scandentia</taxon>
        <taxon>Tupaiidae</taxon>
        <taxon>Tupaia</taxon>
    </lineage>
</organism>
<dbReference type="InParanoid" id="L9KTG6"/>
<dbReference type="Proteomes" id="UP000011518">
    <property type="component" value="Unassembled WGS sequence"/>
</dbReference>
<accession>L9KTG6</accession>
<evidence type="ECO:0000313" key="2">
    <source>
        <dbReference type="EMBL" id="ELW66096.1"/>
    </source>
</evidence>
<gene>
    <name evidence="2" type="ORF">TREES_T100014818</name>
</gene>